<protein>
    <submittedName>
        <fullName evidence="1">Uncharacterized protein</fullName>
    </submittedName>
</protein>
<keyword evidence="2" id="KW-1185">Reference proteome</keyword>
<evidence type="ECO:0000313" key="2">
    <source>
        <dbReference type="Proteomes" id="UP000314294"/>
    </source>
</evidence>
<comment type="caution">
    <text evidence="1">The sequence shown here is derived from an EMBL/GenBank/DDBJ whole genome shotgun (WGS) entry which is preliminary data.</text>
</comment>
<proteinExistence type="predicted"/>
<dbReference type="EMBL" id="SRLO01000761">
    <property type="protein sequence ID" value="TNN47012.1"/>
    <property type="molecule type" value="Genomic_DNA"/>
</dbReference>
<name>A0A4Z2G394_9TELE</name>
<gene>
    <name evidence="1" type="ORF">EYF80_042783</name>
</gene>
<evidence type="ECO:0000313" key="1">
    <source>
        <dbReference type="EMBL" id="TNN47012.1"/>
    </source>
</evidence>
<accession>A0A4Z2G394</accession>
<dbReference type="AlphaFoldDB" id="A0A4Z2G394"/>
<dbReference type="Proteomes" id="UP000314294">
    <property type="component" value="Unassembled WGS sequence"/>
</dbReference>
<organism evidence="1 2">
    <name type="scientific">Liparis tanakae</name>
    <name type="common">Tanaka's snailfish</name>
    <dbReference type="NCBI Taxonomy" id="230148"/>
    <lineage>
        <taxon>Eukaryota</taxon>
        <taxon>Metazoa</taxon>
        <taxon>Chordata</taxon>
        <taxon>Craniata</taxon>
        <taxon>Vertebrata</taxon>
        <taxon>Euteleostomi</taxon>
        <taxon>Actinopterygii</taxon>
        <taxon>Neopterygii</taxon>
        <taxon>Teleostei</taxon>
        <taxon>Neoteleostei</taxon>
        <taxon>Acanthomorphata</taxon>
        <taxon>Eupercaria</taxon>
        <taxon>Perciformes</taxon>
        <taxon>Cottioidei</taxon>
        <taxon>Cottales</taxon>
        <taxon>Liparidae</taxon>
        <taxon>Liparis</taxon>
    </lineage>
</organism>
<sequence length="64" mass="7692">MRLQPQIKNNFGLLQYNFYEDKEQHMNSECKIQNRWREAVLTSVCRPQWTPFEAMGSFVVPENL</sequence>
<reference evidence="1 2" key="1">
    <citation type="submission" date="2019-03" db="EMBL/GenBank/DDBJ databases">
        <title>First draft genome of Liparis tanakae, snailfish: a comprehensive survey of snailfish specific genes.</title>
        <authorList>
            <person name="Kim W."/>
            <person name="Song I."/>
            <person name="Jeong J.-H."/>
            <person name="Kim D."/>
            <person name="Kim S."/>
            <person name="Ryu S."/>
            <person name="Song J.Y."/>
            <person name="Lee S.K."/>
        </authorList>
    </citation>
    <scope>NUCLEOTIDE SEQUENCE [LARGE SCALE GENOMIC DNA]</scope>
    <source>
        <tissue evidence="1">Muscle</tissue>
    </source>
</reference>